<sequence>MPQSLTHSSRKRYAAYIKPLLKAQLEEDAKSEVKTANEKRSPRPHFTSAIKDQKRRYTPQNQKSEELGMECSVNHRQIDMSSYLNLKKFESTAKLDRPLQNSIKKKLMKRNKETKRTKQRSRCISNSIFKF</sequence>
<evidence type="ECO:0000313" key="3">
    <source>
        <dbReference type="Proteomes" id="UP001196413"/>
    </source>
</evidence>
<feature type="region of interest" description="Disordered" evidence="1">
    <location>
        <begin position="27"/>
        <end position="67"/>
    </location>
</feature>
<name>A0AAD5MA13_PARTN</name>
<organism evidence="2 3">
    <name type="scientific">Parelaphostrongylus tenuis</name>
    <name type="common">Meningeal worm</name>
    <dbReference type="NCBI Taxonomy" id="148309"/>
    <lineage>
        <taxon>Eukaryota</taxon>
        <taxon>Metazoa</taxon>
        <taxon>Ecdysozoa</taxon>
        <taxon>Nematoda</taxon>
        <taxon>Chromadorea</taxon>
        <taxon>Rhabditida</taxon>
        <taxon>Rhabditina</taxon>
        <taxon>Rhabditomorpha</taxon>
        <taxon>Strongyloidea</taxon>
        <taxon>Metastrongylidae</taxon>
        <taxon>Parelaphostrongylus</taxon>
    </lineage>
</organism>
<gene>
    <name evidence="2" type="ORF">KIN20_009776</name>
</gene>
<dbReference type="AlphaFoldDB" id="A0AAD5MA13"/>
<proteinExistence type="predicted"/>
<evidence type="ECO:0000313" key="2">
    <source>
        <dbReference type="EMBL" id="KAJ1353198.1"/>
    </source>
</evidence>
<accession>A0AAD5MA13</accession>
<comment type="caution">
    <text evidence="2">The sequence shown here is derived from an EMBL/GenBank/DDBJ whole genome shotgun (WGS) entry which is preliminary data.</text>
</comment>
<dbReference type="EMBL" id="JAHQIW010001633">
    <property type="protein sequence ID" value="KAJ1353198.1"/>
    <property type="molecule type" value="Genomic_DNA"/>
</dbReference>
<evidence type="ECO:0000256" key="1">
    <source>
        <dbReference type="SAM" id="MobiDB-lite"/>
    </source>
</evidence>
<reference evidence="2" key="1">
    <citation type="submission" date="2021-06" db="EMBL/GenBank/DDBJ databases">
        <title>Parelaphostrongylus tenuis whole genome reference sequence.</title>
        <authorList>
            <person name="Garwood T.J."/>
            <person name="Larsen P.A."/>
            <person name="Fountain-Jones N.M."/>
            <person name="Garbe J.R."/>
            <person name="Macchietto M.G."/>
            <person name="Kania S.A."/>
            <person name="Gerhold R.W."/>
            <person name="Richards J.E."/>
            <person name="Wolf T.M."/>
        </authorList>
    </citation>
    <scope>NUCLEOTIDE SEQUENCE</scope>
    <source>
        <strain evidence="2">MNPRO001-30</strain>
        <tissue evidence="2">Meninges</tissue>
    </source>
</reference>
<feature type="compositionally biased region" description="Basic and acidic residues" evidence="1">
    <location>
        <begin position="27"/>
        <end position="41"/>
    </location>
</feature>
<protein>
    <submittedName>
        <fullName evidence="2">Uncharacterized protein</fullName>
    </submittedName>
</protein>
<dbReference type="Proteomes" id="UP001196413">
    <property type="component" value="Unassembled WGS sequence"/>
</dbReference>
<keyword evidence="3" id="KW-1185">Reference proteome</keyword>